<dbReference type="InterPro" id="IPR051582">
    <property type="entry name" value="LRR_extensin-like_regulator"/>
</dbReference>
<dbReference type="PANTHER" id="PTHR32093">
    <property type="entry name" value="LEUCINE-RICH REPEAT EXTENSIN-LIKE PROTEIN 3-RELATED"/>
    <property type="match status" value="1"/>
</dbReference>
<keyword evidence="9" id="KW-1185">Reference proteome</keyword>
<keyword evidence="2" id="KW-0964">Secreted</keyword>
<sequence length="437" mass="47508">MSAFPSLKLLFLLLPLLLLGCFLAAEALEIGIGIGSTEPAAAPAPDECGDCPPPEPECPPPPPHLPLISDSLARAATVIRRFRSTITDDPKSITKTWVGDSPMDVCTKYRGFFCETPPERKDLTLASIDFNGFSLVSYGINVLLENFTDIALFHANSNNFSGPITPKIANLRYLFELDLSNNKFSGEFPAAVLQVKNLDFLDLRFNKLSGFVPRELFLKPLTVLFINNNVFKQMVPKNLGSSPVRFLTLANNGFTGSISSSIGDAKNTLEEVLFLNNKLSGCLPYEIGFLQKATVFDAGGNSLVGEIPVSFGCLTKVEQLNLARNKLTGEIPEVVCALPRLLNLSLSDNYFTSVGPLCQKLIEKKVLDVRGNCIPGCPSQRSQQECYKFQCSEPVNCPCPPTPPCKLPLLQLALLAPPPPALSHVPSKASYSALHRP</sequence>
<dbReference type="FunFam" id="3.80.10.10:FF:000041">
    <property type="entry name" value="LRR receptor-like serine/threonine-protein kinase ERECTA"/>
    <property type="match status" value="1"/>
</dbReference>
<keyword evidence="6" id="KW-0325">Glycoprotein</keyword>
<evidence type="ECO:0000256" key="1">
    <source>
        <dbReference type="ARBA" id="ARBA00004613"/>
    </source>
</evidence>
<reference evidence="8 9" key="1">
    <citation type="submission" date="2021-07" db="EMBL/GenBank/DDBJ databases">
        <title>The Aristolochia fimbriata genome: insights into angiosperm evolution, floral development and chemical biosynthesis.</title>
        <authorList>
            <person name="Jiao Y."/>
        </authorList>
    </citation>
    <scope>NUCLEOTIDE SEQUENCE [LARGE SCALE GENOMIC DNA]</scope>
    <source>
        <strain evidence="8">IBCAS-2021</strain>
        <tissue evidence="8">Leaf</tissue>
    </source>
</reference>
<dbReference type="Proteomes" id="UP000825729">
    <property type="component" value="Unassembled WGS sequence"/>
</dbReference>
<feature type="signal peptide" evidence="7">
    <location>
        <begin position="1"/>
        <end position="27"/>
    </location>
</feature>
<organism evidence="8 9">
    <name type="scientific">Aristolochia fimbriata</name>
    <name type="common">White veined hardy Dutchman's pipe vine</name>
    <dbReference type="NCBI Taxonomy" id="158543"/>
    <lineage>
        <taxon>Eukaryota</taxon>
        <taxon>Viridiplantae</taxon>
        <taxon>Streptophyta</taxon>
        <taxon>Embryophyta</taxon>
        <taxon>Tracheophyta</taxon>
        <taxon>Spermatophyta</taxon>
        <taxon>Magnoliopsida</taxon>
        <taxon>Magnoliidae</taxon>
        <taxon>Piperales</taxon>
        <taxon>Aristolochiaceae</taxon>
        <taxon>Aristolochia</taxon>
    </lineage>
</organism>
<evidence type="ECO:0000256" key="3">
    <source>
        <dbReference type="ARBA" id="ARBA00022614"/>
    </source>
</evidence>
<dbReference type="Gene3D" id="3.80.10.10">
    <property type="entry name" value="Ribonuclease Inhibitor"/>
    <property type="match status" value="2"/>
</dbReference>
<evidence type="ECO:0000256" key="6">
    <source>
        <dbReference type="ARBA" id="ARBA00023180"/>
    </source>
</evidence>
<evidence type="ECO:0000256" key="4">
    <source>
        <dbReference type="ARBA" id="ARBA00022729"/>
    </source>
</evidence>
<name>A0AAV7DV14_ARIFI</name>
<evidence type="ECO:0000256" key="7">
    <source>
        <dbReference type="SAM" id="SignalP"/>
    </source>
</evidence>
<accession>A0AAV7DV14</accession>
<dbReference type="EMBL" id="JAINDJ010000008">
    <property type="protein sequence ID" value="KAG9440497.1"/>
    <property type="molecule type" value="Genomic_DNA"/>
</dbReference>
<protein>
    <submittedName>
        <fullName evidence="8">Uncharacterized protein</fullName>
    </submittedName>
</protein>
<comment type="caution">
    <text evidence="8">The sequence shown here is derived from an EMBL/GenBank/DDBJ whole genome shotgun (WGS) entry which is preliminary data.</text>
</comment>
<dbReference type="Pfam" id="PF00560">
    <property type="entry name" value="LRR_1"/>
    <property type="match status" value="2"/>
</dbReference>
<keyword evidence="5" id="KW-0677">Repeat</keyword>
<gene>
    <name evidence="8" type="ORF">H6P81_020662</name>
</gene>
<evidence type="ECO:0000313" key="8">
    <source>
        <dbReference type="EMBL" id="KAG9440497.1"/>
    </source>
</evidence>
<dbReference type="InterPro" id="IPR001611">
    <property type="entry name" value="Leu-rich_rpt"/>
</dbReference>
<evidence type="ECO:0000256" key="2">
    <source>
        <dbReference type="ARBA" id="ARBA00022525"/>
    </source>
</evidence>
<dbReference type="GO" id="GO:0005576">
    <property type="term" value="C:extracellular region"/>
    <property type="evidence" value="ECO:0007669"/>
    <property type="project" value="UniProtKB-SubCell"/>
</dbReference>
<evidence type="ECO:0000313" key="9">
    <source>
        <dbReference type="Proteomes" id="UP000825729"/>
    </source>
</evidence>
<comment type="subcellular location">
    <subcellularLocation>
        <location evidence="1">Secreted</location>
    </subcellularLocation>
</comment>
<evidence type="ECO:0000256" key="5">
    <source>
        <dbReference type="ARBA" id="ARBA00022737"/>
    </source>
</evidence>
<dbReference type="SUPFAM" id="SSF52058">
    <property type="entry name" value="L domain-like"/>
    <property type="match status" value="1"/>
</dbReference>
<proteinExistence type="predicted"/>
<keyword evidence="3" id="KW-0433">Leucine-rich repeat</keyword>
<feature type="chain" id="PRO_5043630655" evidence="7">
    <location>
        <begin position="28"/>
        <end position="437"/>
    </location>
</feature>
<dbReference type="PANTHER" id="PTHR32093:SF128">
    <property type="entry name" value="LEUCINE-RICH REPEAT-CONTAINING N-TERMINAL PLANT-TYPE DOMAIN-CONTAINING PROTEIN"/>
    <property type="match status" value="1"/>
</dbReference>
<keyword evidence="4 7" id="KW-0732">Signal</keyword>
<dbReference type="AlphaFoldDB" id="A0AAV7DV14"/>
<dbReference type="InterPro" id="IPR032675">
    <property type="entry name" value="LRR_dom_sf"/>
</dbReference>